<dbReference type="AlphaFoldDB" id="X1C6J1"/>
<dbReference type="EMBL" id="BART01010455">
    <property type="protein sequence ID" value="GAG88937.1"/>
    <property type="molecule type" value="Genomic_DNA"/>
</dbReference>
<dbReference type="PANTHER" id="PTHR43737">
    <property type="entry name" value="BLL7424 PROTEIN"/>
    <property type="match status" value="1"/>
</dbReference>
<gene>
    <name evidence="1" type="ORF">S01H4_22721</name>
</gene>
<organism evidence="1">
    <name type="scientific">marine sediment metagenome</name>
    <dbReference type="NCBI Taxonomy" id="412755"/>
    <lineage>
        <taxon>unclassified sequences</taxon>
        <taxon>metagenomes</taxon>
        <taxon>ecological metagenomes</taxon>
    </lineage>
</organism>
<accession>X1C6J1</accession>
<dbReference type="Pfam" id="PF07394">
    <property type="entry name" value="DUF1501"/>
    <property type="match status" value="1"/>
</dbReference>
<comment type="caution">
    <text evidence="1">The sequence shown here is derived from an EMBL/GenBank/DDBJ whole genome shotgun (WGS) entry which is preliminary data.</text>
</comment>
<proteinExistence type="predicted"/>
<sequence length="111" mass="12703">FNMQMSVPEAMDITKEPDYIHEMYGTEPGKSSFANNCLLARRLAERGTRFIQLFDWGWDSHGDGKATALNGGFSDKCKDIDKPMTALIKDLKQRGMLELWVLKGYQDFLFC</sequence>
<feature type="non-terminal residue" evidence="1">
    <location>
        <position position="1"/>
    </location>
</feature>
<dbReference type="InterPro" id="IPR010869">
    <property type="entry name" value="DUF1501"/>
</dbReference>
<reference evidence="1" key="1">
    <citation type="journal article" date="2014" name="Front. Microbiol.">
        <title>High frequency of phylogenetically diverse reductive dehalogenase-homologous genes in deep subseafloor sedimentary metagenomes.</title>
        <authorList>
            <person name="Kawai M."/>
            <person name="Futagami T."/>
            <person name="Toyoda A."/>
            <person name="Takaki Y."/>
            <person name="Nishi S."/>
            <person name="Hori S."/>
            <person name="Arai W."/>
            <person name="Tsubouchi T."/>
            <person name="Morono Y."/>
            <person name="Uchiyama I."/>
            <person name="Ito T."/>
            <person name="Fujiyama A."/>
            <person name="Inagaki F."/>
            <person name="Takami H."/>
        </authorList>
    </citation>
    <scope>NUCLEOTIDE SEQUENCE</scope>
    <source>
        <strain evidence="1">Expedition CK06-06</strain>
    </source>
</reference>
<protein>
    <recommendedName>
        <fullName evidence="2">Sulfatase N-terminal domain-containing protein</fullName>
    </recommendedName>
</protein>
<evidence type="ECO:0008006" key="2">
    <source>
        <dbReference type="Google" id="ProtNLM"/>
    </source>
</evidence>
<evidence type="ECO:0000313" key="1">
    <source>
        <dbReference type="EMBL" id="GAG88937.1"/>
    </source>
</evidence>
<name>X1C6J1_9ZZZZ</name>
<dbReference type="PANTHER" id="PTHR43737:SF1">
    <property type="entry name" value="DUF1501 DOMAIN-CONTAINING PROTEIN"/>
    <property type="match status" value="1"/>
</dbReference>